<protein>
    <submittedName>
        <fullName evidence="5">Putative marR family transcriptional regulator</fullName>
    </submittedName>
</protein>
<dbReference type="SMART" id="SM00347">
    <property type="entry name" value="HTH_MARR"/>
    <property type="match status" value="1"/>
</dbReference>
<evidence type="ECO:0000256" key="2">
    <source>
        <dbReference type="ARBA" id="ARBA00023125"/>
    </source>
</evidence>
<dbReference type="GO" id="GO:0006950">
    <property type="term" value="P:response to stress"/>
    <property type="evidence" value="ECO:0007669"/>
    <property type="project" value="TreeGrafter"/>
</dbReference>
<dbReference type="InterPro" id="IPR036390">
    <property type="entry name" value="WH_DNA-bd_sf"/>
</dbReference>
<dbReference type="GO" id="GO:0003700">
    <property type="term" value="F:DNA-binding transcription factor activity"/>
    <property type="evidence" value="ECO:0007669"/>
    <property type="project" value="InterPro"/>
</dbReference>
<dbReference type="InterPro" id="IPR023187">
    <property type="entry name" value="Tscrpt_reg_MarR-type_CS"/>
</dbReference>
<dbReference type="InterPro" id="IPR000835">
    <property type="entry name" value="HTH_MarR-typ"/>
</dbReference>
<dbReference type="SUPFAM" id="SSF46785">
    <property type="entry name" value="Winged helix' DNA-binding domain"/>
    <property type="match status" value="1"/>
</dbReference>
<keyword evidence="1" id="KW-0805">Transcription regulation</keyword>
<dbReference type="Gene3D" id="1.10.10.10">
    <property type="entry name" value="Winged helix-like DNA-binding domain superfamily/Winged helix DNA-binding domain"/>
    <property type="match status" value="1"/>
</dbReference>
<reference evidence="5 6" key="3">
    <citation type="journal article" date="2011" name="Nat. Chem. Biol.">
        <title>Reveromycin A biosynthesis uses RevG and RevJ for stereospecific spiroacetal formation.</title>
        <authorList>
            <person name="Takahashi S."/>
            <person name="Toyoda A."/>
            <person name="Sekiyama Y."/>
            <person name="Takagi H."/>
            <person name="Nogawa T."/>
            <person name="Uramoto M."/>
            <person name="Suzuki R."/>
            <person name="Koshino H."/>
            <person name="Kumano T."/>
            <person name="Panthee S."/>
            <person name="Dairi T."/>
            <person name="Ishikawa J."/>
            <person name="Ikeda H."/>
            <person name="Sakaki Y."/>
            <person name="Osada H."/>
        </authorList>
    </citation>
    <scope>NUCLEOTIDE SEQUENCE [LARGE SCALE GENOMIC DNA]</scope>
    <source>
        <strain evidence="5 6">SN-593</strain>
    </source>
</reference>
<feature type="domain" description="HTH marR-type" evidence="4">
    <location>
        <begin position="33"/>
        <end position="163"/>
    </location>
</feature>
<dbReference type="EMBL" id="AP018365">
    <property type="protein sequence ID" value="BBA95650.1"/>
    <property type="molecule type" value="Genomic_DNA"/>
</dbReference>
<dbReference type="PROSITE" id="PS50995">
    <property type="entry name" value="HTH_MARR_2"/>
    <property type="match status" value="1"/>
</dbReference>
<dbReference type="PRINTS" id="PR00598">
    <property type="entry name" value="HTHMARR"/>
</dbReference>
<dbReference type="RefSeq" id="WP_202232153.1">
    <property type="nucleotide sequence ID" value="NZ_AP018365.1"/>
</dbReference>
<evidence type="ECO:0000313" key="6">
    <source>
        <dbReference type="Proteomes" id="UP000595703"/>
    </source>
</evidence>
<evidence type="ECO:0000259" key="4">
    <source>
        <dbReference type="PROSITE" id="PS50995"/>
    </source>
</evidence>
<dbReference type="Proteomes" id="UP000595703">
    <property type="component" value="Chromosome"/>
</dbReference>
<evidence type="ECO:0000256" key="1">
    <source>
        <dbReference type="ARBA" id="ARBA00023015"/>
    </source>
</evidence>
<dbReference type="InterPro" id="IPR036388">
    <property type="entry name" value="WH-like_DNA-bd_sf"/>
</dbReference>
<dbReference type="PANTHER" id="PTHR33164">
    <property type="entry name" value="TRANSCRIPTIONAL REGULATOR, MARR FAMILY"/>
    <property type="match status" value="1"/>
</dbReference>
<dbReference type="PROSITE" id="PS01117">
    <property type="entry name" value="HTH_MARR_1"/>
    <property type="match status" value="1"/>
</dbReference>
<dbReference type="AlphaFoldDB" id="A0A7U3UN99"/>
<gene>
    <name evidence="5" type="ORF">RVR_590</name>
</gene>
<sequence length="192" mass="19974">MVDESGTEPGAGHSGADCGIDAAAPGPGVTSVADAVVELLRTVRRSKARLLAAASDDVDSATQILLRTAAAEGPLRASALAASVQSDLSTVSRQVAALVGRGLLERRADPVDGRASLLVVTDSGQAVIAEHEKARTAFFAEVVGDWSPEECGRFARMLERFTAAYDTTHAHWMTEAALVRARSGETKEGMSA</sequence>
<dbReference type="GO" id="GO:0003677">
    <property type="term" value="F:DNA binding"/>
    <property type="evidence" value="ECO:0007669"/>
    <property type="project" value="UniProtKB-KW"/>
</dbReference>
<keyword evidence="2" id="KW-0238">DNA-binding</keyword>
<dbReference type="KEGG" id="arev:RVR_590"/>
<dbReference type="InterPro" id="IPR039422">
    <property type="entry name" value="MarR/SlyA-like"/>
</dbReference>
<reference evidence="5 6" key="1">
    <citation type="journal article" date="2010" name="J. Bacteriol.">
        <title>Biochemical characterization of a novel indole prenyltransferase from Streptomyces sp. SN-593.</title>
        <authorList>
            <person name="Takahashi S."/>
            <person name="Takagi H."/>
            <person name="Toyoda A."/>
            <person name="Uramoto M."/>
            <person name="Nogawa T."/>
            <person name="Ueki M."/>
            <person name="Sakaki Y."/>
            <person name="Osada H."/>
        </authorList>
    </citation>
    <scope>NUCLEOTIDE SEQUENCE [LARGE SCALE GENOMIC DNA]</scope>
    <source>
        <strain evidence="5 6">SN-593</strain>
    </source>
</reference>
<keyword evidence="3" id="KW-0804">Transcription</keyword>
<dbReference type="PANTHER" id="PTHR33164:SF57">
    <property type="entry name" value="MARR-FAMILY TRANSCRIPTIONAL REGULATOR"/>
    <property type="match status" value="1"/>
</dbReference>
<name>A0A7U3UN99_9ACTN</name>
<reference evidence="5 6" key="4">
    <citation type="journal article" date="2020" name="Sci. Rep.">
        <title>beta-carboline chemical signals induce reveromycin production through a LuxR family regulator in Streptomyces sp. SN-593.</title>
        <authorList>
            <person name="Panthee S."/>
            <person name="Kito N."/>
            <person name="Hayashi T."/>
            <person name="Shimizu T."/>
            <person name="Ishikawa J."/>
            <person name="Hamamoto H."/>
            <person name="Osada H."/>
            <person name="Takahashi S."/>
        </authorList>
    </citation>
    <scope>NUCLEOTIDE SEQUENCE [LARGE SCALE GENOMIC DNA]</scope>
    <source>
        <strain evidence="5 6">SN-593</strain>
    </source>
</reference>
<reference evidence="5 6" key="2">
    <citation type="journal article" date="2011" name="J. Antibiot.">
        <title>Furaquinocins I and J: novel polyketide isoprenoid hybrid compounds from Streptomyces reveromyceticus SN-593.</title>
        <authorList>
            <person name="Panthee S."/>
            <person name="Takahashi S."/>
            <person name="Takagi H."/>
            <person name="Nogawa T."/>
            <person name="Oowada E."/>
            <person name="Uramoto M."/>
            <person name="Osada H."/>
        </authorList>
    </citation>
    <scope>NUCLEOTIDE SEQUENCE [LARGE SCALE GENOMIC DNA]</scope>
    <source>
        <strain evidence="5 6">SN-593</strain>
    </source>
</reference>
<dbReference type="Pfam" id="PF01047">
    <property type="entry name" value="MarR"/>
    <property type="match status" value="1"/>
</dbReference>
<evidence type="ECO:0000313" key="5">
    <source>
        <dbReference type="EMBL" id="BBA95650.1"/>
    </source>
</evidence>
<evidence type="ECO:0000256" key="3">
    <source>
        <dbReference type="ARBA" id="ARBA00023163"/>
    </source>
</evidence>
<proteinExistence type="predicted"/>
<organism evidence="5 6">
    <name type="scientific">Actinacidiphila reveromycinica</name>
    <dbReference type="NCBI Taxonomy" id="659352"/>
    <lineage>
        <taxon>Bacteria</taxon>
        <taxon>Bacillati</taxon>
        <taxon>Actinomycetota</taxon>
        <taxon>Actinomycetes</taxon>
        <taxon>Kitasatosporales</taxon>
        <taxon>Streptomycetaceae</taxon>
        <taxon>Actinacidiphila</taxon>
    </lineage>
</organism>
<accession>A0A7U3UN99</accession>
<keyword evidence="6" id="KW-1185">Reference proteome</keyword>